<reference evidence="1 2" key="1">
    <citation type="journal article" date="2018" name="Sci. Rep.">
        <title>Genomic signatures of local adaptation to the degree of environmental predictability in rotifers.</title>
        <authorList>
            <person name="Franch-Gras L."/>
            <person name="Hahn C."/>
            <person name="Garcia-Roger E.M."/>
            <person name="Carmona M.J."/>
            <person name="Serra M."/>
            <person name="Gomez A."/>
        </authorList>
    </citation>
    <scope>NUCLEOTIDE SEQUENCE [LARGE SCALE GENOMIC DNA]</scope>
    <source>
        <strain evidence="1">HYR1</strain>
    </source>
</reference>
<organism evidence="1 2">
    <name type="scientific">Brachionus plicatilis</name>
    <name type="common">Marine rotifer</name>
    <name type="synonym">Brachionus muelleri</name>
    <dbReference type="NCBI Taxonomy" id="10195"/>
    <lineage>
        <taxon>Eukaryota</taxon>
        <taxon>Metazoa</taxon>
        <taxon>Spiralia</taxon>
        <taxon>Gnathifera</taxon>
        <taxon>Rotifera</taxon>
        <taxon>Eurotatoria</taxon>
        <taxon>Monogononta</taxon>
        <taxon>Pseudotrocha</taxon>
        <taxon>Ploima</taxon>
        <taxon>Brachionidae</taxon>
        <taxon>Brachionus</taxon>
    </lineage>
</organism>
<name>A0A3M7SWE8_BRAPC</name>
<dbReference type="EMBL" id="REGN01000677">
    <property type="protein sequence ID" value="RNA40096.1"/>
    <property type="molecule type" value="Genomic_DNA"/>
</dbReference>
<comment type="caution">
    <text evidence="1">The sequence shown here is derived from an EMBL/GenBank/DDBJ whole genome shotgun (WGS) entry which is preliminary data.</text>
</comment>
<proteinExistence type="predicted"/>
<evidence type="ECO:0000313" key="2">
    <source>
        <dbReference type="Proteomes" id="UP000276133"/>
    </source>
</evidence>
<dbReference type="Proteomes" id="UP000276133">
    <property type="component" value="Unassembled WGS sequence"/>
</dbReference>
<protein>
    <submittedName>
        <fullName evidence="1">Uncharacterized protein</fullName>
    </submittedName>
</protein>
<evidence type="ECO:0000313" key="1">
    <source>
        <dbReference type="EMBL" id="RNA40096.1"/>
    </source>
</evidence>
<dbReference type="AlphaFoldDB" id="A0A3M7SWE8"/>
<sequence>MRFFFHFTRQINSHKVSLCLKYQVDDSSRVGTISQLFVPLSFFKKISNLKFRTTKISLRYAALIISNLNMENTSYF</sequence>
<gene>
    <name evidence="1" type="ORF">BpHYR1_005987</name>
</gene>
<keyword evidence="2" id="KW-1185">Reference proteome</keyword>
<accession>A0A3M7SWE8</accession>